<organism evidence="2 3">
    <name type="scientific">Arcobacter nitrofigilis (strain ATCC 33309 / DSM 7299 / CCUG 15893 / LMG 7604 / NCTC 12251 / CI)</name>
    <name type="common">Campylobacter nitrofigilis</name>
    <dbReference type="NCBI Taxonomy" id="572480"/>
    <lineage>
        <taxon>Bacteria</taxon>
        <taxon>Pseudomonadati</taxon>
        <taxon>Campylobacterota</taxon>
        <taxon>Epsilonproteobacteria</taxon>
        <taxon>Campylobacterales</taxon>
        <taxon>Arcobacteraceae</taxon>
        <taxon>Arcobacter</taxon>
    </lineage>
</organism>
<reference evidence="2 3" key="1">
    <citation type="journal article" date="2010" name="Stand. Genomic Sci.">
        <title>Complete genome sequence of Arcobacter nitrofigilis type strain (CI).</title>
        <authorList>
            <person name="Pati A."/>
            <person name="Gronow S."/>
            <person name="Lapidus A."/>
            <person name="Copeland A."/>
            <person name="Glavina Del Rio T."/>
            <person name="Nolan M."/>
            <person name="Lucas S."/>
            <person name="Tice H."/>
            <person name="Cheng J.F."/>
            <person name="Han C."/>
            <person name="Chertkov O."/>
            <person name="Bruce D."/>
            <person name="Tapia R."/>
            <person name="Goodwin L."/>
            <person name="Pitluck S."/>
            <person name="Liolios K."/>
            <person name="Ivanova N."/>
            <person name="Mavromatis K."/>
            <person name="Chen A."/>
            <person name="Palaniappan K."/>
            <person name="Land M."/>
            <person name="Hauser L."/>
            <person name="Chang Y.J."/>
            <person name="Jeffries C.D."/>
            <person name="Detter J.C."/>
            <person name="Rohde M."/>
            <person name="Goker M."/>
            <person name="Bristow J."/>
            <person name="Eisen J.A."/>
            <person name="Markowitz V."/>
            <person name="Hugenholtz P."/>
            <person name="Klenk H.P."/>
            <person name="Kyrpides N.C."/>
        </authorList>
    </citation>
    <scope>NUCLEOTIDE SEQUENCE [LARGE SCALE GENOMIC DNA]</scope>
    <source>
        <strain evidence="3">ATCC 33309 / DSM 7299 / CCUG 15893 / LMG 7604 / NCTC 12251 / CI</strain>
    </source>
</reference>
<evidence type="ECO:0000313" key="3">
    <source>
        <dbReference type="Proteomes" id="UP000000939"/>
    </source>
</evidence>
<evidence type="ECO:0000313" key="2">
    <source>
        <dbReference type="EMBL" id="ADG92762.1"/>
    </source>
</evidence>
<accession>D5V3T4</accession>
<dbReference type="OrthoDB" id="6119095at2"/>
<gene>
    <name evidence="2" type="ordered locus">Arnit_1101</name>
</gene>
<keyword evidence="1" id="KW-0812">Transmembrane</keyword>
<keyword evidence="1" id="KW-1133">Transmembrane helix</keyword>
<feature type="transmembrane region" description="Helical" evidence="1">
    <location>
        <begin position="13"/>
        <end position="30"/>
    </location>
</feature>
<sequence>MELSECISMTKDIIVALAAVSTVIIAYMGLNKWKAELKGKVYFDTARNLIKVVYKVRDQIRLVRSSFMLDYEFPSDYNPLDKNAEKKANAYVYLYQNRMKPLRDSLQELDVYVLEYEALWDNDIKEKAKKLSNLFFQLESSIKMYIEDVRTNGEFFRKNEKLEIEIWNNIHESLKQDDMLSLEINNSITEIEKIVRPHLDNS</sequence>
<dbReference type="HOGENOM" id="CLU_117057_0_0_7"/>
<dbReference type="eggNOG" id="ENOG5032WA7">
    <property type="taxonomic scope" value="Bacteria"/>
</dbReference>
<dbReference type="RefSeq" id="WP_013134907.1">
    <property type="nucleotide sequence ID" value="NC_014166.1"/>
</dbReference>
<dbReference type="AlphaFoldDB" id="D5V3T4"/>
<name>D5V3T4_ARCNC</name>
<proteinExistence type="predicted"/>
<dbReference type="EMBL" id="CP001999">
    <property type="protein sequence ID" value="ADG92762.1"/>
    <property type="molecule type" value="Genomic_DNA"/>
</dbReference>
<dbReference type="KEGG" id="ant:Arnit_1101"/>
<dbReference type="Proteomes" id="UP000000939">
    <property type="component" value="Chromosome"/>
</dbReference>
<keyword evidence="1" id="KW-0472">Membrane</keyword>
<dbReference type="STRING" id="572480.Arnit_1101"/>
<protein>
    <submittedName>
        <fullName evidence="2">Uncharacterized protein</fullName>
    </submittedName>
</protein>
<keyword evidence="3" id="KW-1185">Reference proteome</keyword>
<evidence type="ECO:0000256" key="1">
    <source>
        <dbReference type="SAM" id="Phobius"/>
    </source>
</evidence>